<evidence type="ECO:0000256" key="1">
    <source>
        <dbReference type="SAM" id="MobiDB-lite"/>
    </source>
</evidence>
<feature type="compositionally biased region" description="Low complexity" evidence="1">
    <location>
        <begin position="397"/>
        <end position="409"/>
    </location>
</feature>
<keyword evidence="5" id="KW-1185">Reference proteome</keyword>
<name>A0A423TY10_PENVA</name>
<dbReference type="OrthoDB" id="6371277at2759"/>
<keyword evidence="2" id="KW-0812">Transmembrane</keyword>
<reference evidence="4 5" key="1">
    <citation type="submission" date="2018-04" db="EMBL/GenBank/DDBJ databases">
        <authorList>
            <person name="Zhang X."/>
            <person name="Yuan J."/>
            <person name="Li F."/>
            <person name="Xiang J."/>
        </authorList>
    </citation>
    <scope>NUCLEOTIDE SEQUENCE [LARGE SCALE GENOMIC DNA]</scope>
    <source>
        <tissue evidence="4">Muscle</tissue>
    </source>
</reference>
<feature type="signal peptide" evidence="3">
    <location>
        <begin position="1"/>
        <end position="18"/>
    </location>
</feature>
<dbReference type="EMBL" id="QCYY01000990">
    <property type="protein sequence ID" value="ROT81336.1"/>
    <property type="molecule type" value="Genomic_DNA"/>
</dbReference>
<feature type="transmembrane region" description="Helical" evidence="2">
    <location>
        <begin position="306"/>
        <end position="327"/>
    </location>
</feature>
<keyword evidence="3" id="KW-0732">Signal</keyword>
<evidence type="ECO:0000256" key="3">
    <source>
        <dbReference type="SAM" id="SignalP"/>
    </source>
</evidence>
<dbReference type="AlphaFoldDB" id="A0A423TY10"/>
<protein>
    <submittedName>
        <fullName evidence="4">Uncharacterized protein</fullName>
    </submittedName>
</protein>
<keyword evidence="2" id="KW-0472">Membrane</keyword>
<feature type="region of interest" description="Disordered" evidence="1">
    <location>
        <begin position="390"/>
        <end position="412"/>
    </location>
</feature>
<proteinExistence type="predicted"/>
<comment type="caution">
    <text evidence="4">The sequence shown here is derived from an EMBL/GenBank/DDBJ whole genome shotgun (WGS) entry which is preliminary data.</text>
</comment>
<gene>
    <name evidence="4" type="ORF">C7M84_025518</name>
</gene>
<sequence length="424" mass="47497">MSLKFLFKLCLLCNAAFCFQFQKDCVSTHDFQTDRIATSWAVRVWAPREDTDARILTLVSENDAGPSLRKIDITRTELHALFGQGSHREKNSSLLPGDGISPGWAEFRVTSDSRFKVWVAGVAEPLVDVEDDVRAERVVVRGSNVTVNCREPMVIWNVTEDRVAALPADGPGRYDLAVFSRSPSSPVLTLGDQTRVLSWDPEANMVTTFTSEPRALPAFIQHNFTVECSQAENHFKCDLLAGQNETVVGSVSLPHGMNAFSIHGNRAENFIVILRYIKDEEAMDGNSNSSPEEEVVSRSYLFYERVLQYCPLFLNALLAVVVAMIYVKNKKLKMVIDTLKNQSPGIKEMPQEPSFWRRLCREFLVISETSCLAAALYFTESLQLEHIHKARQEGNQPKTSKSDSSSTPTEAPELRTCISFNCTT</sequence>
<accession>A0A423TY10</accession>
<dbReference type="Proteomes" id="UP000283509">
    <property type="component" value="Unassembled WGS sequence"/>
</dbReference>
<evidence type="ECO:0000256" key="2">
    <source>
        <dbReference type="SAM" id="Phobius"/>
    </source>
</evidence>
<evidence type="ECO:0000313" key="5">
    <source>
        <dbReference type="Proteomes" id="UP000283509"/>
    </source>
</evidence>
<organism evidence="4 5">
    <name type="scientific">Penaeus vannamei</name>
    <name type="common">Whiteleg shrimp</name>
    <name type="synonym">Litopenaeus vannamei</name>
    <dbReference type="NCBI Taxonomy" id="6689"/>
    <lineage>
        <taxon>Eukaryota</taxon>
        <taxon>Metazoa</taxon>
        <taxon>Ecdysozoa</taxon>
        <taxon>Arthropoda</taxon>
        <taxon>Crustacea</taxon>
        <taxon>Multicrustacea</taxon>
        <taxon>Malacostraca</taxon>
        <taxon>Eumalacostraca</taxon>
        <taxon>Eucarida</taxon>
        <taxon>Decapoda</taxon>
        <taxon>Dendrobranchiata</taxon>
        <taxon>Penaeoidea</taxon>
        <taxon>Penaeidae</taxon>
        <taxon>Penaeus</taxon>
    </lineage>
</organism>
<evidence type="ECO:0000313" key="4">
    <source>
        <dbReference type="EMBL" id="ROT81336.1"/>
    </source>
</evidence>
<feature type="chain" id="PRO_5019426934" evidence="3">
    <location>
        <begin position="19"/>
        <end position="424"/>
    </location>
</feature>
<keyword evidence="2" id="KW-1133">Transmembrane helix</keyword>
<reference evidence="4 5" key="2">
    <citation type="submission" date="2019-01" db="EMBL/GenBank/DDBJ databases">
        <title>The decoding of complex shrimp genome reveals the adaptation for benthos swimmer, frequently molting mechanism and breeding impact on genome.</title>
        <authorList>
            <person name="Sun Y."/>
            <person name="Gao Y."/>
            <person name="Yu Y."/>
        </authorList>
    </citation>
    <scope>NUCLEOTIDE SEQUENCE [LARGE SCALE GENOMIC DNA]</scope>
    <source>
        <tissue evidence="4">Muscle</tissue>
    </source>
</reference>